<organism evidence="3 4">
    <name type="scientific">Edaphobacter aggregans</name>
    <dbReference type="NCBI Taxonomy" id="570835"/>
    <lineage>
        <taxon>Bacteria</taxon>
        <taxon>Pseudomonadati</taxon>
        <taxon>Acidobacteriota</taxon>
        <taxon>Terriglobia</taxon>
        <taxon>Terriglobales</taxon>
        <taxon>Acidobacteriaceae</taxon>
        <taxon>Edaphobacter</taxon>
    </lineage>
</organism>
<keyword evidence="1 3" id="KW-0489">Methyltransferase</keyword>
<dbReference type="SUPFAM" id="SSF53335">
    <property type="entry name" value="S-adenosyl-L-methionine-dependent methyltransferases"/>
    <property type="match status" value="1"/>
</dbReference>
<evidence type="ECO:0000256" key="2">
    <source>
        <dbReference type="ARBA" id="ARBA00022679"/>
    </source>
</evidence>
<dbReference type="GO" id="GO:0032259">
    <property type="term" value="P:methylation"/>
    <property type="evidence" value="ECO:0007669"/>
    <property type="project" value="UniProtKB-KW"/>
</dbReference>
<dbReference type="GO" id="GO:0008168">
    <property type="term" value="F:methyltransferase activity"/>
    <property type="evidence" value="ECO:0007669"/>
    <property type="project" value="UniProtKB-KW"/>
</dbReference>
<dbReference type="Gene3D" id="3.40.50.150">
    <property type="entry name" value="Vaccinia Virus protein VP39"/>
    <property type="match status" value="1"/>
</dbReference>
<sequence>MLLTVHKARRVLKTHGVGPVIQRITNEFMGTTSAYWGLKGQPAFEDLDSLMDFTNSAYHGFIYTIQVRSEFLSLLKVVRELKPQTVLEIGTARGGTLFCWTRVIPEDSYLISIDLPAGNFGDGYGVWRSPIYRSFARGRQRIDLLRGDSHSQSILEKTAELLNGRQVDFLFIDGGHTYQDVKQDFEFYSRFVAPGGLIAFHDIAAHPPSTGCEVDRFWSEIKPQYESEELIQDQHQGWAGIGYLRWNPGGAANASWLAQDGIRRQA</sequence>
<comment type="caution">
    <text evidence="3">The sequence shown here is derived from an EMBL/GenBank/DDBJ whole genome shotgun (WGS) entry which is preliminary data.</text>
</comment>
<dbReference type="PANTHER" id="PTHR40048:SF1">
    <property type="entry name" value="RHAMNOSYL O-METHYLTRANSFERASE"/>
    <property type="match status" value="1"/>
</dbReference>
<keyword evidence="4" id="KW-1185">Reference proteome</keyword>
<reference evidence="3 4" key="1">
    <citation type="submission" date="2018-12" db="EMBL/GenBank/DDBJ databases">
        <title>Sequencing of bacterial isolates from soil warming experiment in Harvard Forest, Massachusetts, USA.</title>
        <authorList>
            <person name="Deangelis K."/>
        </authorList>
    </citation>
    <scope>NUCLEOTIDE SEQUENCE [LARGE SCALE GENOMIC DNA]</scope>
    <source>
        <strain evidence="3 4">EB153</strain>
    </source>
</reference>
<gene>
    <name evidence="3" type="ORF">EDE15_0594</name>
</gene>
<proteinExistence type="predicted"/>
<protein>
    <submittedName>
        <fullName evidence="3">Methyltransferase family protein</fullName>
    </submittedName>
</protein>
<keyword evidence="2 3" id="KW-0808">Transferase</keyword>
<evidence type="ECO:0000313" key="3">
    <source>
        <dbReference type="EMBL" id="RSL15118.1"/>
    </source>
</evidence>
<name>A0A3R9NRB8_9BACT</name>
<dbReference type="Pfam" id="PF13578">
    <property type="entry name" value="Methyltransf_24"/>
    <property type="match status" value="1"/>
</dbReference>
<dbReference type="PANTHER" id="PTHR40048">
    <property type="entry name" value="RHAMNOSYL O-METHYLTRANSFERASE"/>
    <property type="match status" value="1"/>
</dbReference>
<dbReference type="InterPro" id="IPR029063">
    <property type="entry name" value="SAM-dependent_MTases_sf"/>
</dbReference>
<dbReference type="EMBL" id="RSDW01000001">
    <property type="protein sequence ID" value="RSL15118.1"/>
    <property type="molecule type" value="Genomic_DNA"/>
</dbReference>
<accession>A0A3R9NRB8</accession>
<dbReference type="GO" id="GO:0005886">
    <property type="term" value="C:plasma membrane"/>
    <property type="evidence" value="ECO:0007669"/>
    <property type="project" value="TreeGrafter"/>
</dbReference>
<evidence type="ECO:0000256" key="1">
    <source>
        <dbReference type="ARBA" id="ARBA00022603"/>
    </source>
</evidence>
<dbReference type="AlphaFoldDB" id="A0A3R9NRB8"/>
<evidence type="ECO:0000313" key="4">
    <source>
        <dbReference type="Proteomes" id="UP000269669"/>
    </source>
</evidence>
<dbReference type="Proteomes" id="UP000269669">
    <property type="component" value="Unassembled WGS sequence"/>
</dbReference>